<keyword evidence="1" id="KW-0812">Transmembrane</keyword>
<reference evidence="2" key="2">
    <citation type="journal article" date="2015" name="Data Brief">
        <title>Shoot transcriptome of the giant reed, Arundo donax.</title>
        <authorList>
            <person name="Barrero R.A."/>
            <person name="Guerrero F.D."/>
            <person name="Moolhuijzen P."/>
            <person name="Goolsby J.A."/>
            <person name="Tidwell J."/>
            <person name="Bellgard S.E."/>
            <person name="Bellgard M.I."/>
        </authorList>
    </citation>
    <scope>NUCLEOTIDE SEQUENCE</scope>
    <source>
        <tissue evidence="2">Shoot tissue taken approximately 20 cm above the soil surface</tissue>
    </source>
</reference>
<keyword evidence="1" id="KW-1133">Transmembrane helix</keyword>
<keyword evidence="1" id="KW-0472">Membrane</keyword>
<dbReference type="AlphaFoldDB" id="A0A0A8YHD5"/>
<reference evidence="2" key="1">
    <citation type="submission" date="2014-09" db="EMBL/GenBank/DDBJ databases">
        <authorList>
            <person name="Magalhaes I.L.F."/>
            <person name="Oliveira U."/>
            <person name="Santos F.R."/>
            <person name="Vidigal T.H.D.A."/>
            <person name="Brescovit A.D."/>
            <person name="Santos A.J."/>
        </authorList>
    </citation>
    <scope>NUCLEOTIDE SEQUENCE</scope>
    <source>
        <tissue evidence="2">Shoot tissue taken approximately 20 cm above the soil surface</tissue>
    </source>
</reference>
<organism evidence="2">
    <name type="scientific">Arundo donax</name>
    <name type="common">Giant reed</name>
    <name type="synonym">Donax arundinaceus</name>
    <dbReference type="NCBI Taxonomy" id="35708"/>
    <lineage>
        <taxon>Eukaryota</taxon>
        <taxon>Viridiplantae</taxon>
        <taxon>Streptophyta</taxon>
        <taxon>Embryophyta</taxon>
        <taxon>Tracheophyta</taxon>
        <taxon>Spermatophyta</taxon>
        <taxon>Magnoliopsida</taxon>
        <taxon>Liliopsida</taxon>
        <taxon>Poales</taxon>
        <taxon>Poaceae</taxon>
        <taxon>PACMAD clade</taxon>
        <taxon>Arundinoideae</taxon>
        <taxon>Arundineae</taxon>
        <taxon>Arundo</taxon>
    </lineage>
</organism>
<evidence type="ECO:0000313" key="2">
    <source>
        <dbReference type="EMBL" id="JAD24840.1"/>
    </source>
</evidence>
<dbReference type="EMBL" id="GBRH01273055">
    <property type="protein sequence ID" value="JAD24840.1"/>
    <property type="molecule type" value="Transcribed_RNA"/>
</dbReference>
<sequence length="42" mass="4942">MLCTLQQVINSAWRFIRITDVISITIWVFLLLNTSFCSMYVT</sequence>
<protein>
    <submittedName>
        <fullName evidence="2">Uncharacterized protein</fullName>
    </submittedName>
</protein>
<name>A0A0A8YHD5_ARUDO</name>
<proteinExistence type="predicted"/>
<feature type="transmembrane region" description="Helical" evidence="1">
    <location>
        <begin position="21"/>
        <end position="41"/>
    </location>
</feature>
<accession>A0A0A8YHD5</accession>
<evidence type="ECO:0000256" key="1">
    <source>
        <dbReference type="SAM" id="Phobius"/>
    </source>
</evidence>